<evidence type="ECO:0000313" key="2">
    <source>
        <dbReference type="EMBL" id="RRK31666.1"/>
    </source>
</evidence>
<dbReference type="EMBL" id="RHJS01000002">
    <property type="protein sequence ID" value="RRK31666.1"/>
    <property type="molecule type" value="Genomic_DNA"/>
</dbReference>
<dbReference type="SMART" id="SM00530">
    <property type="entry name" value="HTH_XRE"/>
    <property type="match status" value="1"/>
</dbReference>
<dbReference type="InterPro" id="IPR001387">
    <property type="entry name" value="Cro/C1-type_HTH"/>
</dbReference>
<comment type="caution">
    <text evidence="2">The sequence shown here is derived from an EMBL/GenBank/DDBJ whole genome shotgun (WGS) entry which is preliminary data.</text>
</comment>
<protein>
    <submittedName>
        <fullName evidence="2">XRE family transcriptional regulator</fullName>
    </submittedName>
</protein>
<gene>
    <name evidence="2" type="ORF">EBB54_10045</name>
</gene>
<evidence type="ECO:0000259" key="1">
    <source>
        <dbReference type="PROSITE" id="PS50943"/>
    </source>
</evidence>
<dbReference type="Proteomes" id="UP000274920">
    <property type="component" value="Unassembled WGS sequence"/>
</dbReference>
<accession>A0A3R8KZA6</accession>
<organism evidence="2 3">
    <name type="scientific">Schaedlerella arabinosiphila</name>
    <dbReference type="NCBI Taxonomy" id="2044587"/>
    <lineage>
        <taxon>Bacteria</taxon>
        <taxon>Bacillati</taxon>
        <taxon>Bacillota</taxon>
        <taxon>Clostridia</taxon>
        <taxon>Lachnospirales</taxon>
        <taxon>Lachnospiraceae</taxon>
        <taxon>Schaedlerella</taxon>
    </lineage>
</organism>
<evidence type="ECO:0000313" key="3">
    <source>
        <dbReference type="Proteomes" id="UP000274920"/>
    </source>
</evidence>
<dbReference type="InterPro" id="IPR010982">
    <property type="entry name" value="Lambda_DNA-bd_dom_sf"/>
</dbReference>
<sequence>MCIEDYVPMRIEELCSKGGITRYQLSSRTGISQSALSDIVKKKNVPTLVTIERICAAFGITIAQFFTKSDSIPNLSDEQKELLLLWDGLKLEEKEIVKTFMKSIRK</sequence>
<dbReference type="PROSITE" id="PS50943">
    <property type="entry name" value="HTH_CROC1"/>
    <property type="match status" value="1"/>
</dbReference>
<feature type="domain" description="HTH cro/C1-type" evidence="1">
    <location>
        <begin position="11"/>
        <end position="65"/>
    </location>
</feature>
<dbReference type="CDD" id="cd00093">
    <property type="entry name" value="HTH_XRE"/>
    <property type="match status" value="1"/>
</dbReference>
<dbReference type="GO" id="GO:0003677">
    <property type="term" value="F:DNA binding"/>
    <property type="evidence" value="ECO:0007669"/>
    <property type="project" value="InterPro"/>
</dbReference>
<proteinExistence type="predicted"/>
<dbReference type="AlphaFoldDB" id="A0A3R8KZA6"/>
<keyword evidence="3" id="KW-1185">Reference proteome</keyword>
<dbReference type="SUPFAM" id="SSF47413">
    <property type="entry name" value="lambda repressor-like DNA-binding domains"/>
    <property type="match status" value="1"/>
</dbReference>
<dbReference type="Pfam" id="PF13443">
    <property type="entry name" value="HTH_26"/>
    <property type="match status" value="1"/>
</dbReference>
<reference evidence="2" key="1">
    <citation type="submission" date="2018-10" db="EMBL/GenBank/DDBJ databases">
        <title>Schaedlerella arabinophila gen. nov. sp. nov., isolated from the mouse intestinal tract and comparative analysis with the genome of the closely related altered Schaedler flora strain ASF502.</title>
        <authorList>
            <person name="Miyake S."/>
            <person name="Soh M."/>
            <person name="Seedorf H."/>
        </authorList>
    </citation>
    <scope>NUCLEOTIDE SEQUENCE [LARGE SCALE GENOMIC DNA]</scope>
    <source>
        <strain evidence="2">DSM 106076</strain>
    </source>
</reference>
<dbReference type="Gene3D" id="1.10.260.40">
    <property type="entry name" value="lambda repressor-like DNA-binding domains"/>
    <property type="match status" value="1"/>
</dbReference>
<name>A0A3R8KZA6_9FIRM</name>